<name>A0A9X8QVW9_9ACTN</name>
<dbReference type="EMBL" id="FRBK01000011">
    <property type="protein sequence ID" value="SHM52147.1"/>
    <property type="molecule type" value="Genomic_DNA"/>
</dbReference>
<dbReference type="AlphaFoldDB" id="A0A9X8QVW9"/>
<protein>
    <submittedName>
        <fullName evidence="1">Uncharacterized protein</fullName>
    </submittedName>
</protein>
<dbReference type="Proteomes" id="UP000184388">
    <property type="component" value="Unassembled WGS sequence"/>
</dbReference>
<accession>A0A9X8QVW9</accession>
<organism evidence="1 2">
    <name type="scientific">Streptomyces yunnanensis</name>
    <dbReference type="NCBI Taxonomy" id="156453"/>
    <lineage>
        <taxon>Bacteria</taxon>
        <taxon>Bacillati</taxon>
        <taxon>Actinomycetota</taxon>
        <taxon>Actinomycetes</taxon>
        <taxon>Kitasatosporales</taxon>
        <taxon>Streptomycetaceae</taxon>
        <taxon>Streptomyces</taxon>
    </lineage>
</organism>
<evidence type="ECO:0000313" key="2">
    <source>
        <dbReference type="Proteomes" id="UP000184388"/>
    </source>
</evidence>
<proteinExistence type="predicted"/>
<comment type="caution">
    <text evidence="1">The sequence shown here is derived from an EMBL/GenBank/DDBJ whole genome shotgun (WGS) entry which is preliminary data.</text>
</comment>
<reference evidence="2" key="1">
    <citation type="submission" date="2016-11" db="EMBL/GenBank/DDBJ databases">
        <authorList>
            <person name="Jaros S."/>
            <person name="Januszkiewicz K."/>
            <person name="Wedrychowicz H."/>
        </authorList>
    </citation>
    <scope>NUCLEOTIDE SEQUENCE [LARGE SCALE GENOMIC DNA]</scope>
    <source>
        <strain evidence="2">CGMCC 4.3555</strain>
    </source>
</reference>
<sequence>MHARFEPLPTSSRSQDAYDTAHALRERPGEWARIETLGNMNRANNLAYRIRTGRHRAFQPGGAFETTARSADDGTAYVYARYIGTDDPLNGRTTEQSAAV</sequence>
<gene>
    <name evidence="1" type="ORF">SAMN05216268_111290</name>
</gene>
<evidence type="ECO:0000313" key="1">
    <source>
        <dbReference type="EMBL" id="SHM52147.1"/>
    </source>
</evidence>